<dbReference type="PRINTS" id="PR01006">
    <property type="entry name" value="FLGHOOKFLIE"/>
</dbReference>
<proteinExistence type="inferred from homology"/>
<dbReference type="HAMAP" id="MF_00724">
    <property type="entry name" value="FliE"/>
    <property type="match status" value="1"/>
</dbReference>
<keyword evidence="6" id="KW-0969">Cilium</keyword>
<keyword evidence="6" id="KW-0282">Flagellum</keyword>
<gene>
    <name evidence="4 6" type="primary">fliE</name>
    <name evidence="6" type="ORF">KHA91_02490</name>
</gene>
<evidence type="ECO:0000256" key="3">
    <source>
        <dbReference type="ARBA" id="ARBA00023143"/>
    </source>
</evidence>
<evidence type="ECO:0000256" key="5">
    <source>
        <dbReference type="NCBIfam" id="TIGR00205"/>
    </source>
</evidence>
<reference evidence="6 7" key="1">
    <citation type="submission" date="2021-05" db="EMBL/GenBank/DDBJ databases">
        <title>Novel Bacillus species.</title>
        <authorList>
            <person name="Liu G."/>
        </authorList>
    </citation>
    <scope>NUCLEOTIDE SEQUENCE [LARGE SCALE GENOMIC DNA]</scope>
    <source>
        <strain evidence="6 7">FJAT-49682</strain>
    </source>
</reference>
<evidence type="ECO:0000313" key="7">
    <source>
        <dbReference type="Proteomes" id="UP000676456"/>
    </source>
</evidence>
<dbReference type="AlphaFoldDB" id="A0A942Z4B9"/>
<dbReference type="EMBL" id="JAGYPN010000001">
    <property type="protein sequence ID" value="MBS4221626.1"/>
    <property type="molecule type" value="Genomic_DNA"/>
</dbReference>
<accession>A0A942Z4B9</accession>
<name>A0A942Z4B9_9BACI</name>
<dbReference type="GO" id="GO:0071973">
    <property type="term" value="P:bacterial-type flagellum-dependent cell motility"/>
    <property type="evidence" value="ECO:0007669"/>
    <property type="project" value="InterPro"/>
</dbReference>
<organism evidence="6 7">
    <name type="scientific">Lederbergia citrea</name>
    <dbReference type="NCBI Taxonomy" id="2833581"/>
    <lineage>
        <taxon>Bacteria</taxon>
        <taxon>Bacillati</taxon>
        <taxon>Bacillota</taxon>
        <taxon>Bacilli</taxon>
        <taxon>Bacillales</taxon>
        <taxon>Bacillaceae</taxon>
        <taxon>Lederbergia</taxon>
    </lineage>
</organism>
<dbReference type="GO" id="GO:0003774">
    <property type="term" value="F:cytoskeletal motor activity"/>
    <property type="evidence" value="ECO:0007669"/>
    <property type="project" value="InterPro"/>
</dbReference>
<dbReference type="Proteomes" id="UP000676456">
    <property type="component" value="Unassembled WGS sequence"/>
</dbReference>
<evidence type="ECO:0000256" key="4">
    <source>
        <dbReference type="HAMAP-Rule" id="MF_00724"/>
    </source>
</evidence>
<evidence type="ECO:0000256" key="1">
    <source>
        <dbReference type="ARBA" id="ARBA00004117"/>
    </source>
</evidence>
<keyword evidence="7" id="KW-1185">Reference proteome</keyword>
<dbReference type="Pfam" id="PF02049">
    <property type="entry name" value="FliE"/>
    <property type="match status" value="1"/>
</dbReference>
<comment type="caution">
    <text evidence="6">The sequence shown here is derived from an EMBL/GenBank/DDBJ whole genome shotgun (WGS) entry which is preliminary data.</text>
</comment>
<protein>
    <recommendedName>
        <fullName evidence="4 5">Flagellar hook-basal body complex protein FliE</fullName>
    </recommendedName>
</protein>
<keyword evidence="3 4" id="KW-0975">Bacterial flagellum</keyword>
<comment type="subcellular location">
    <subcellularLocation>
        <location evidence="1 4">Bacterial flagellum basal body</location>
    </subcellularLocation>
</comment>
<dbReference type="GO" id="GO:0005198">
    <property type="term" value="F:structural molecule activity"/>
    <property type="evidence" value="ECO:0007669"/>
    <property type="project" value="UniProtKB-UniRule"/>
</dbReference>
<dbReference type="PANTHER" id="PTHR34653:SF1">
    <property type="entry name" value="FLAGELLAR HOOK-BASAL BODY COMPLEX PROTEIN FLIE"/>
    <property type="match status" value="1"/>
</dbReference>
<dbReference type="InterPro" id="IPR001624">
    <property type="entry name" value="FliE"/>
</dbReference>
<dbReference type="PANTHER" id="PTHR34653">
    <property type="match status" value="1"/>
</dbReference>
<keyword evidence="6" id="KW-0966">Cell projection</keyword>
<dbReference type="NCBIfam" id="TIGR00205">
    <property type="entry name" value="fliE"/>
    <property type="match status" value="1"/>
</dbReference>
<comment type="similarity">
    <text evidence="2 4">Belongs to the FliE family.</text>
</comment>
<evidence type="ECO:0000256" key="2">
    <source>
        <dbReference type="ARBA" id="ARBA00009272"/>
    </source>
</evidence>
<dbReference type="GO" id="GO:0009425">
    <property type="term" value="C:bacterial-type flagellum basal body"/>
    <property type="evidence" value="ECO:0007669"/>
    <property type="project" value="UniProtKB-SubCell"/>
</dbReference>
<evidence type="ECO:0000313" key="6">
    <source>
        <dbReference type="EMBL" id="MBS4221626.1"/>
    </source>
</evidence>
<sequence>MPVNNISFPNAPLEAMKSLNNMNNNQTMPVQAEKSFGELLKTAINEVNSTQLQSDAATASLVRGDNIDLHNVMISAQKASITLQAALEVRNKAVEAYQEIMRMQM</sequence>